<keyword evidence="2" id="KW-0121">Carboxypeptidase</keyword>
<dbReference type="PANTHER" id="PTHR34385">
    <property type="entry name" value="D-ALANYL-D-ALANINE CARBOXYPEPTIDASE"/>
    <property type="match status" value="1"/>
</dbReference>
<dbReference type="KEGG" id="smai:EXU30_01045"/>
<keyword evidence="3" id="KW-1185">Reference proteome</keyword>
<keyword evidence="2" id="KW-0645">Protease</keyword>
<proteinExistence type="predicted"/>
<dbReference type="InterPro" id="IPR003709">
    <property type="entry name" value="VanY-like_core_dom"/>
</dbReference>
<dbReference type="PANTHER" id="PTHR34385:SF1">
    <property type="entry name" value="PEPTIDOGLYCAN L-ALANYL-D-GLUTAMATE ENDOPEPTIDASE CWLK"/>
    <property type="match status" value="1"/>
</dbReference>
<dbReference type="Gene3D" id="3.30.1380.10">
    <property type="match status" value="1"/>
</dbReference>
<dbReference type="InterPro" id="IPR052179">
    <property type="entry name" value="DD-CPase-like"/>
</dbReference>
<dbReference type="CDD" id="cd14847">
    <property type="entry name" value="DD-carboxypeptidase_like"/>
    <property type="match status" value="1"/>
</dbReference>
<dbReference type="GO" id="GO:0004180">
    <property type="term" value="F:carboxypeptidase activity"/>
    <property type="evidence" value="ECO:0007669"/>
    <property type="project" value="UniProtKB-KW"/>
</dbReference>
<feature type="domain" description="D-alanyl-D-alanine carboxypeptidase-like core" evidence="1">
    <location>
        <begin position="17"/>
        <end position="170"/>
    </location>
</feature>
<organism evidence="2 3">
    <name type="scientific">Shewanella maritima</name>
    <dbReference type="NCBI Taxonomy" id="2520507"/>
    <lineage>
        <taxon>Bacteria</taxon>
        <taxon>Pseudomonadati</taxon>
        <taxon>Pseudomonadota</taxon>
        <taxon>Gammaproteobacteria</taxon>
        <taxon>Alteromonadales</taxon>
        <taxon>Shewanellaceae</taxon>
        <taxon>Shewanella</taxon>
    </lineage>
</organism>
<dbReference type="OrthoDB" id="9792074at2"/>
<dbReference type="InterPro" id="IPR009045">
    <property type="entry name" value="Zn_M74/Hedgehog-like"/>
</dbReference>
<reference evidence="2 3" key="1">
    <citation type="submission" date="2019-02" db="EMBL/GenBank/DDBJ databases">
        <title>Shewanella sp. D4-2 isolated from Dokdo Island.</title>
        <authorList>
            <person name="Baek K."/>
        </authorList>
    </citation>
    <scope>NUCLEOTIDE SEQUENCE [LARGE SCALE GENOMIC DNA]</scope>
    <source>
        <strain evidence="2 3">D4-2</strain>
    </source>
</reference>
<evidence type="ECO:0000313" key="2">
    <source>
        <dbReference type="EMBL" id="QBF84746.1"/>
    </source>
</evidence>
<dbReference type="AlphaFoldDB" id="A0A411PMK9"/>
<dbReference type="SUPFAM" id="SSF55166">
    <property type="entry name" value="Hedgehog/DD-peptidase"/>
    <property type="match status" value="1"/>
</dbReference>
<name>A0A411PMK9_9GAMM</name>
<dbReference type="GO" id="GO:0006508">
    <property type="term" value="P:proteolysis"/>
    <property type="evidence" value="ECO:0007669"/>
    <property type="project" value="InterPro"/>
</dbReference>
<dbReference type="EMBL" id="CP036200">
    <property type="protein sequence ID" value="QBF84746.1"/>
    <property type="molecule type" value="Genomic_DNA"/>
</dbReference>
<sequence length="222" mass="25111">MLYGLSSKHLTQIGNKLVEHHTAAAFNQLQRAGAKHGLDIQICSAFRDFERQSLIWNNKALGKRPVLDSQSKPLDISKLTHEQLLKAILLWSAFPGSSRHHWGTDIDVFDAASIDVNDLQLVSEEYQANGPCYELYQWLRVNAARFGFYFPFQHGKSGVSAEPWHLSFYPVAKHFLDAFSTDALAQVLDKSEVELSDELVNDLPNLVSRYVRYVAPLPTSLR</sequence>
<dbReference type="Proteomes" id="UP000291106">
    <property type="component" value="Chromosome"/>
</dbReference>
<keyword evidence="2" id="KW-0378">Hydrolase</keyword>
<gene>
    <name evidence="2" type="ORF">EXU30_01045</name>
</gene>
<protein>
    <submittedName>
        <fullName evidence="2">D-alanyl-D-alanine carboxypeptidase family protein</fullName>
    </submittedName>
</protein>
<dbReference type="Pfam" id="PF02557">
    <property type="entry name" value="VanY"/>
    <property type="match status" value="1"/>
</dbReference>
<accession>A0A411PMK9</accession>
<evidence type="ECO:0000259" key="1">
    <source>
        <dbReference type="Pfam" id="PF02557"/>
    </source>
</evidence>
<evidence type="ECO:0000313" key="3">
    <source>
        <dbReference type="Proteomes" id="UP000291106"/>
    </source>
</evidence>